<dbReference type="RefSeq" id="WP_147846851.1">
    <property type="nucleotide sequence ID" value="NZ_VDUZ01000009.1"/>
</dbReference>
<name>A0A5C8PQG3_9HYPH</name>
<proteinExistence type="predicted"/>
<dbReference type="OrthoDB" id="9771118at2"/>
<keyword evidence="4" id="KW-1185">Reference proteome</keyword>
<gene>
    <name evidence="3" type="primary">tssA</name>
    <name evidence="3" type="ORF">FHP25_10325</name>
</gene>
<feature type="domain" description="ImpA N-terminal" evidence="2">
    <location>
        <begin position="16"/>
        <end position="154"/>
    </location>
</feature>
<dbReference type="PANTHER" id="PTHR37951:SF1">
    <property type="entry name" value="TYPE VI SECRETION SYSTEM COMPONENT TSSA1"/>
    <property type="match status" value="1"/>
</dbReference>
<feature type="compositionally biased region" description="Gly residues" evidence="1">
    <location>
        <begin position="276"/>
        <end position="295"/>
    </location>
</feature>
<dbReference type="PANTHER" id="PTHR37951">
    <property type="entry name" value="CYTOPLASMIC PROTEIN-RELATED"/>
    <property type="match status" value="1"/>
</dbReference>
<protein>
    <submittedName>
        <fullName evidence="3">Type VI secretion system protein TssA</fullName>
    </submittedName>
</protein>
<accession>A0A5C8PQG3</accession>
<feature type="region of interest" description="Disordered" evidence="1">
    <location>
        <begin position="276"/>
        <end position="299"/>
    </location>
</feature>
<reference evidence="3 4" key="1">
    <citation type="submission" date="2019-06" db="EMBL/GenBank/DDBJ databases">
        <title>New taxonomy in bacterial strain CC-CFT640, isolated from vineyard.</title>
        <authorList>
            <person name="Lin S.-Y."/>
            <person name="Tsai C.-F."/>
            <person name="Young C.-C."/>
        </authorList>
    </citation>
    <scope>NUCLEOTIDE SEQUENCE [LARGE SCALE GENOMIC DNA]</scope>
    <source>
        <strain evidence="3 4">CC-CFT640</strain>
    </source>
</reference>
<dbReference type="AlphaFoldDB" id="A0A5C8PQG3"/>
<sequence>MAKGSPQVIDVEALAAPLEGDNPCGPNLRADESDNAPYYALRRLQGQARTAERQAAMAAVAAEEGEDTGSGGTAALREWSSLLELCEKTLHETSKDIEVVCWMIEALVREHGFAGLRDGFTLAAELVERYWDNLNYDTEDSDAGAKGQPFAGLNGTDREGALIRPFKSVPITPVGDTGAFGLGKCEQLQRDKQIGEAETLARQGGVNFYQPLMADLTAARDAYQRLTTFLDDKMGRDSPGSSQIREVFEAADRMIRTLAGQFLASDESEAAAAAGGDGAAADAGGGGGGGGGGAGVARPGTFNTREQALEMLNAVAKFFREREPHSPISYALDSMIERARMPLFDLLAELLPDEEVRTRVLQNAGIRPPKPPE</sequence>
<evidence type="ECO:0000256" key="1">
    <source>
        <dbReference type="SAM" id="MobiDB-lite"/>
    </source>
</evidence>
<organism evidence="3 4">
    <name type="scientific">Vineibacter terrae</name>
    <dbReference type="NCBI Taxonomy" id="2586908"/>
    <lineage>
        <taxon>Bacteria</taxon>
        <taxon>Pseudomonadati</taxon>
        <taxon>Pseudomonadota</taxon>
        <taxon>Alphaproteobacteria</taxon>
        <taxon>Hyphomicrobiales</taxon>
        <taxon>Vineibacter</taxon>
    </lineage>
</organism>
<evidence type="ECO:0000259" key="2">
    <source>
        <dbReference type="Pfam" id="PF06812"/>
    </source>
</evidence>
<evidence type="ECO:0000313" key="3">
    <source>
        <dbReference type="EMBL" id="TXL77151.1"/>
    </source>
</evidence>
<dbReference type="Proteomes" id="UP000321638">
    <property type="component" value="Unassembled WGS sequence"/>
</dbReference>
<dbReference type="InterPro" id="IPR010657">
    <property type="entry name" value="ImpA_N"/>
</dbReference>
<dbReference type="EMBL" id="VDUZ01000009">
    <property type="protein sequence ID" value="TXL77151.1"/>
    <property type="molecule type" value="Genomic_DNA"/>
</dbReference>
<dbReference type="Pfam" id="PF06812">
    <property type="entry name" value="ImpA_N"/>
    <property type="match status" value="1"/>
</dbReference>
<comment type="caution">
    <text evidence="3">The sequence shown here is derived from an EMBL/GenBank/DDBJ whole genome shotgun (WGS) entry which is preliminary data.</text>
</comment>
<evidence type="ECO:0000313" key="4">
    <source>
        <dbReference type="Proteomes" id="UP000321638"/>
    </source>
</evidence>
<dbReference type="InterPro" id="IPR017740">
    <property type="entry name" value="TssA-like"/>
</dbReference>
<dbReference type="NCBIfam" id="TIGR03363">
    <property type="entry name" value="VI_chp_8"/>
    <property type="match status" value="1"/>
</dbReference>